<dbReference type="Proteomes" id="UP001196068">
    <property type="component" value="Unassembled WGS sequence"/>
</dbReference>
<accession>A0AAF1JWI0</accession>
<gene>
    <name evidence="2" type="ORF">GXW79_09025</name>
</gene>
<keyword evidence="1" id="KW-0812">Transmembrane</keyword>
<dbReference type="EMBL" id="JAAEDH010000008">
    <property type="protein sequence ID" value="MBR0655222.1"/>
    <property type="molecule type" value="Genomic_DNA"/>
</dbReference>
<protein>
    <submittedName>
        <fullName evidence="2">Uncharacterized protein</fullName>
    </submittedName>
</protein>
<keyword evidence="3" id="KW-1185">Reference proteome</keyword>
<evidence type="ECO:0000313" key="2">
    <source>
        <dbReference type="EMBL" id="MBR0655222.1"/>
    </source>
</evidence>
<reference evidence="2" key="2">
    <citation type="journal article" date="2021" name="Syst. Appl. Microbiol.">
        <title>Roseomonas hellenica sp. nov., isolated from roots of wild-growing Alkanna tinctoria.</title>
        <authorList>
            <person name="Rat A."/>
            <person name="Naranjo H.D."/>
            <person name="Lebbe L."/>
            <person name="Cnockaert M."/>
            <person name="Krigas N."/>
            <person name="Grigoriadou K."/>
            <person name="Maloupa E."/>
            <person name="Willems A."/>
        </authorList>
    </citation>
    <scope>NUCLEOTIDE SEQUENCE</scope>
    <source>
        <strain evidence="2">LMG 28251</strain>
    </source>
</reference>
<dbReference type="AlphaFoldDB" id="A0AAF1JWI0"/>
<reference evidence="2" key="1">
    <citation type="submission" date="2020-01" db="EMBL/GenBank/DDBJ databases">
        <authorList>
            <person name="Rat A."/>
        </authorList>
    </citation>
    <scope>NUCLEOTIDE SEQUENCE</scope>
    <source>
        <strain evidence="2">LMG 28251</strain>
    </source>
</reference>
<feature type="transmembrane region" description="Helical" evidence="1">
    <location>
        <begin position="36"/>
        <end position="57"/>
    </location>
</feature>
<dbReference type="RefSeq" id="WP_211874057.1">
    <property type="nucleotide sequence ID" value="NZ_JAAEDH010000008.1"/>
</dbReference>
<keyword evidence="1" id="KW-1133">Transmembrane helix</keyword>
<sequence length="60" mass="5627">MTSVSTLAAIAASTAVAGFATVGSVLFGLQAAPAMLAAPVLGLLSLGTGLGAATLAMRGH</sequence>
<evidence type="ECO:0000256" key="1">
    <source>
        <dbReference type="SAM" id="Phobius"/>
    </source>
</evidence>
<comment type="caution">
    <text evidence="2">The sequence shown here is derived from an EMBL/GenBank/DDBJ whole genome shotgun (WGS) entry which is preliminary data.</text>
</comment>
<keyword evidence="1" id="KW-0472">Membrane</keyword>
<organism evidence="2 3">
    <name type="scientific">Plastoroseomonas arctica</name>
    <dbReference type="NCBI Taxonomy" id="1509237"/>
    <lineage>
        <taxon>Bacteria</taxon>
        <taxon>Pseudomonadati</taxon>
        <taxon>Pseudomonadota</taxon>
        <taxon>Alphaproteobacteria</taxon>
        <taxon>Acetobacterales</taxon>
        <taxon>Acetobacteraceae</taxon>
        <taxon>Plastoroseomonas</taxon>
    </lineage>
</organism>
<evidence type="ECO:0000313" key="3">
    <source>
        <dbReference type="Proteomes" id="UP001196068"/>
    </source>
</evidence>
<name>A0AAF1JWI0_9PROT</name>
<proteinExistence type="predicted"/>